<dbReference type="AlphaFoldDB" id="A0A066VSP8"/>
<protein>
    <submittedName>
        <fullName evidence="8">MFS general substrate transporter</fullName>
    </submittedName>
</protein>
<comment type="caution">
    <text evidence="8">The sequence shown here is derived from an EMBL/GenBank/DDBJ whole genome shotgun (WGS) entry which is preliminary data.</text>
</comment>
<keyword evidence="3 6" id="KW-0812">Transmembrane</keyword>
<feature type="transmembrane region" description="Helical" evidence="6">
    <location>
        <begin position="386"/>
        <end position="407"/>
    </location>
</feature>
<evidence type="ECO:0000256" key="4">
    <source>
        <dbReference type="ARBA" id="ARBA00022989"/>
    </source>
</evidence>
<dbReference type="PANTHER" id="PTHR43791">
    <property type="entry name" value="PERMEASE-RELATED"/>
    <property type="match status" value="1"/>
</dbReference>
<dbReference type="SUPFAM" id="SSF103473">
    <property type="entry name" value="MFS general substrate transporter"/>
    <property type="match status" value="1"/>
</dbReference>
<dbReference type="RefSeq" id="XP_013241763.1">
    <property type="nucleotide sequence ID" value="XM_013386309.1"/>
</dbReference>
<keyword evidence="5 6" id="KW-0472">Membrane</keyword>
<feature type="transmembrane region" description="Helical" evidence="6">
    <location>
        <begin position="120"/>
        <end position="142"/>
    </location>
</feature>
<dbReference type="HOGENOM" id="CLU_001265_0_6_1"/>
<comment type="subcellular location">
    <subcellularLocation>
        <location evidence="1">Membrane</location>
        <topology evidence="1">Multi-pass membrane protein</topology>
    </subcellularLocation>
</comment>
<proteinExistence type="predicted"/>
<dbReference type="PANTHER" id="PTHR43791:SF6">
    <property type="entry name" value="TRANSPORTER, PUTATIVE (AFU_ORTHOLOGUE AFUA_1G16690)-RELATED"/>
    <property type="match status" value="1"/>
</dbReference>
<feature type="transmembrane region" description="Helical" evidence="6">
    <location>
        <begin position="327"/>
        <end position="348"/>
    </location>
</feature>
<organism evidence="8 9">
    <name type="scientific">Tilletiaria anomala (strain ATCC 24038 / CBS 436.72 / UBC 951)</name>
    <dbReference type="NCBI Taxonomy" id="1037660"/>
    <lineage>
        <taxon>Eukaryota</taxon>
        <taxon>Fungi</taxon>
        <taxon>Dikarya</taxon>
        <taxon>Basidiomycota</taxon>
        <taxon>Ustilaginomycotina</taxon>
        <taxon>Exobasidiomycetes</taxon>
        <taxon>Georgefischeriales</taxon>
        <taxon>Tilletiariaceae</taxon>
        <taxon>Tilletiaria</taxon>
    </lineage>
</organism>
<evidence type="ECO:0000313" key="8">
    <source>
        <dbReference type="EMBL" id="KDN41595.1"/>
    </source>
</evidence>
<evidence type="ECO:0000256" key="3">
    <source>
        <dbReference type="ARBA" id="ARBA00022692"/>
    </source>
</evidence>
<dbReference type="Gene3D" id="1.20.1250.20">
    <property type="entry name" value="MFS general substrate transporter like domains"/>
    <property type="match status" value="2"/>
</dbReference>
<keyword evidence="2" id="KW-0813">Transport</keyword>
<keyword evidence="9" id="KW-1185">Reference proteome</keyword>
<dbReference type="EMBL" id="JMSN01000078">
    <property type="protein sequence ID" value="KDN41595.1"/>
    <property type="molecule type" value="Genomic_DNA"/>
</dbReference>
<feature type="transmembrane region" description="Helical" evidence="6">
    <location>
        <begin position="264"/>
        <end position="284"/>
    </location>
</feature>
<evidence type="ECO:0000256" key="1">
    <source>
        <dbReference type="ARBA" id="ARBA00004141"/>
    </source>
</evidence>
<dbReference type="InterPro" id="IPR011701">
    <property type="entry name" value="MFS"/>
</dbReference>
<evidence type="ECO:0000256" key="2">
    <source>
        <dbReference type="ARBA" id="ARBA00022448"/>
    </source>
</evidence>
<feature type="transmembrane region" description="Helical" evidence="6">
    <location>
        <begin position="94"/>
        <end position="114"/>
    </location>
</feature>
<sequence length="479" mass="52912">MLEHCRPNDEKRREFERKLVRKIDLRMMPILILLYIMNYLDRNNISAARDYGLQKDLKLTDTQYSVALSILFVGYISLQIPSNLLLVRLGRPRLYIPSIVALWGIVSGMTALTHNYSGLLAVRIVLGMAEAPFFPGALFLLSKWMTKKELATRTALLFSGSILSNAFSGLIAAGLLKLDGLRGIAGWKWMFIVEATLTVCISVIAFFVLPDFPENSSFLSEEERSLAVARLTEDAGEADVGGGDANGHGNTSHGLLLAVKDLKVYLLAVLLTAVTAGLSFNAFFPTLTGTLGYGQTQTLLLTVPPWFFAFVCVYFNGRHADATQERFLHISLPLVVGIAGFIISASTMNTAARFVGLFLMAPSYAGYVVILTWISNTIHRPTTKRAVALAGINAFSQLGNIAGSYIWQKKKFGPRYWQSNLICTCMFLVGIALALAMRVRLARDNRALDRKYGTVEETQASEGGKSTAHLTKRKFRYLL</sequence>
<feature type="transmembrane region" description="Helical" evidence="6">
    <location>
        <begin position="23"/>
        <end position="40"/>
    </location>
</feature>
<dbReference type="Proteomes" id="UP000027361">
    <property type="component" value="Unassembled WGS sequence"/>
</dbReference>
<name>A0A066VSP8_TILAU</name>
<gene>
    <name evidence="8" type="ORF">K437DRAFT_226684</name>
</gene>
<evidence type="ECO:0000259" key="7">
    <source>
        <dbReference type="PROSITE" id="PS50850"/>
    </source>
</evidence>
<keyword evidence="4 6" id="KW-1133">Transmembrane helix</keyword>
<feature type="transmembrane region" description="Helical" evidence="6">
    <location>
        <begin position="296"/>
        <end position="315"/>
    </location>
</feature>
<dbReference type="STRING" id="1037660.A0A066VSP8"/>
<dbReference type="InParanoid" id="A0A066VSP8"/>
<feature type="domain" description="Major facilitator superfamily (MFS) profile" evidence="7">
    <location>
        <begin position="27"/>
        <end position="442"/>
    </location>
</feature>
<dbReference type="Pfam" id="PF07690">
    <property type="entry name" value="MFS_1"/>
    <property type="match status" value="1"/>
</dbReference>
<dbReference type="GO" id="GO:0016020">
    <property type="term" value="C:membrane"/>
    <property type="evidence" value="ECO:0007669"/>
    <property type="project" value="UniProtKB-SubCell"/>
</dbReference>
<feature type="transmembrane region" description="Helical" evidence="6">
    <location>
        <begin position="187"/>
        <end position="209"/>
    </location>
</feature>
<dbReference type="PROSITE" id="PS50850">
    <property type="entry name" value="MFS"/>
    <property type="match status" value="1"/>
</dbReference>
<feature type="transmembrane region" description="Helical" evidence="6">
    <location>
        <begin position="64"/>
        <end position="87"/>
    </location>
</feature>
<dbReference type="FunFam" id="1.20.1250.20:FF:000013">
    <property type="entry name" value="MFS general substrate transporter"/>
    <property type="match status" value="1"/>
</dbReference>
<feature type="transmembrane region" description="Helical" evidence="6">
    <location>
        <begin position="154"/>
        <end position="175"/>
    </location>
</feature>
<dbReference type="FunFam" id="1.20.1250.20:FF:000057">
    <property type="entry name" value="MFS general substrate transporter"/>
    <property type="match status" value="1"/>
</dbReference>
<evidence type="ECO:0000256" key="6">
    <source>
        <dbReference type="SAM" id="Phobius"/>
    </source>
</evidence>
<feature type="transmembrane region" description="Helical" evidence="6">
    <location>
        <begin position="354"/>
        <end position="374"/>
    </location>
</feature>
<dbReference type="OMA" id="LPHNARG"/>
<dbReference type="GeneID" id="25262583"/>
<feature type="transmembrane region" description="Helical" evidence="6">
    <location>
        <begin position="419"/>
        <end position="441"/>
    </location>
</feature>
<evidence type="ECO:0000313" key="9">
    <source>
        <dbReference type="Proteomes" id="UP000027361"/>
    </source>
</evidence>
<evidence type="ECO:0000256" key="5">
    <source>
        <dbReference type="ARBA" id="ARBA00023136"/>
    </source>
</evidence>
<dbReference type="OrthoDB" id="2985014at2759"/>
<accession>A0A066VSP8</accession>
<reference evidence="8 9" key="1">
    <citation type="submission" date="2014-05" db="EMBL/GenBank/DDBJ databases">
        <title>Draft genome sequence of a rare smut relative, Tilletiaria anomala UBC 951.</title>
        <authorList>
            <consortium name="DOE Joint Genome Institute"/>
            <person name="Toome M."/>
            <person name="Kuo A."/>
            <person name="Henrissat B."/>
            <person name="Lipzen A."/>
            <person name="Tritt A."/>
            <person name="Yoshinaga Y."/>
            <person name="Zane M."/>
            <person name="Barry K."/>
            <person name="Grigoriev I.V."/>
            <person name="Spatafora J.W."/>
            <person name="Aimea M.C."/>
        </authorList>
    </citation>
    <scope>NUCLEOTIDE SEQUENCE [LARGE SCALE GENOMIC DNA]</scope>
    <source>
        <strain evidence="8 9">UBC 951</strain>
    </source>
</reference>
<dbReference type="GO" id="GO:0022857">
    <property type="term" value="F:transmembrane transporter activity"/>
    <property type="evidence" value="ECO:0007669"/>
    <property type="project" value="InterPro"/>
</dbReference>
<dbReference type="InterPro" id="IPR020846">
    <property type="entry name" value="MFS_dom"/>
</dbReference>
<dbReference type="InterPro" id="IPR036259">
    <property type="entry name" value="MFS_trans_sf"/>
</dbReference>